<sequence>MTILTKPSIIIKKSDVTESPLVHDTTICDEEKVEVHAPPAYWAQKKRSTGGLLCMSIIALMMAVTGIVSGLLLYRQYLRSNAVHRFHVFCSIPMEPKPEAQLRWHTGPDADVQVFATAGAGEGGDEVDELLERLEIDDDFERILVIDNGRNVEFIHNFNINMTGIVDKERCFFMPLEASLVLPPPQLLAGIAAGAAGAAGGGWDVSRVRSALQAALPRAAPGAALLRALRADACRHRPSYMLHAPAPAPAPAPGDMLVRKRSADEPQHDYIQFSGQHIQEIQISNMAELLKYERSQA</sequence>
<dbReference type="PANTHER" id="PTHR10962">
    <property type="entry name" value="INTEGRAL TRANSMEMBRANE PROTEIN 2"/>
    <property type="match status" value="1"/>
</dbReference>
<dbReference type="GeneID" id="113513845"/>
<reference evidence="3" key="1">
    <citation type="submission" date="2025-08" db="UniProtKB">
        <authorList>
            <consortium name="RefSeq"/>
        </authorList>
    </citation>
    <scope>IDENTIFICATION</scope>
    <source>
        <tissue evidence="3">Whole larvae</tissue>
    </source>
</reference>
<name>A0ABM3N4M5_GALME</name>
<evidence type="ECO:0000313" key="3">
    <source>
        <dbReference type="RefSeq" id="XP_052758539.1"/>
    </source>
</evidence>
<keyword evidence="1" id="KW-0812">Transmembrane</keyword>
<comment type="similarity">
    <text evidence="1">Belongs to the ITM2 family.</text>
</comment>
<dbReference type="Proteomes" id="UP001652740">
    <property type="component" value="Unplaced"/>
</dbReference>
<feature type="transmembrane region" description="Helical" evidence="1">
    <location>
        <begin position="52"/>
        <end position="74"/>
    </location>
</feature>
<dbReference type="InterPro" id="IPR040145">
    <property type="entry name" value="ITM2"/>
</dbReference>
<keyword evidence="1" id="KW-1003">Cell membrane</keyword>
<keyword evidence="1" id="KW-1133">Transmembrane helix</keyword>
<protein>
    <recommendedName>
        <fullName evidence="1">Integral membrane protein 2</fullName>
    </recommendedName>
</protein>
<proteinExistence type="inferred from homology"/>
<comment type="subcellular location">
    <subcellularLocation>
        <location evidence="1">Membrane</location>
        <topology evidence="1">Single-pass type II membrane protein</topology>
    </subcellularLocation>
</comment>
<evidence type="ECO:0000256" key="1">
    <source>
        <dbReference type="RuleBase" id="RU367061"/>
    </source>
</evidence>
<evidence type="ECO:0000313" key="2">
    <source>
        <dbReference type="Proteomes" id="UP001652740"/>
    </source>
</evidence>
<keyword evidence="2" id="KW-1185">Reference proteome</keyword>
<keyword evidence="1" id="KW-0472">Membrane</keyword>
<dbReference type="PANTHER" id="PTHR10962:SF1">
    <property type="entry name" value="INTEGRAL MEMBRANE PROTEIN 2"/>
    <property type="match status" value="1"/>
</dbReference>
<organism evidence="2 3">
    <name type="scientific">Galleria mellonella</name>
    <name type="common">Greater wax moth</name>
    <dbReference type="NCBI Taxonomy" id="7137"/>
    <lineage>
        <taxon>Eukaryota</taxon>
        <taxon>Metazoa</taxon>
        <taxon>Ecdysozoa</taxon>
        <taxon>Arthropoda</taxon>
        <taxon>Hexapoda</taxon>
        <taxon>Insecta</taxon>
        <taxon>Pterygota</taxon>
        <taxon>Neoptera</taxon>
        <taxon>Endopterygota</taxon>
        <taxon>Lepidoptera</taxon>
        <taxon>Glossata</taxon>
        <taxon>Ditrysia</taxon>
        <taxon>Pyraloidea</taxon>
        <taxon>Pyralidae</taxon>
        <taxon>Galleriinae</taxon>
        <taxon>Galleria</taxon>
    </lineage>
</organism>
<gene>
    <name evidence="3" type="primary">LOC113513845</name>
</gene>
<accession>A0ABM3N4M5</accession>
<dbReference type="RefSeq" id="XP_052758539.1">
    <property type="nucleotide sequence ID" value="XM_052902579.1"/>
</dbReference>
<keyword evidence="1" id="KW-0735">Signal-anchor</keyword>